<dbReference type="GO" id="GO:0051539">
    <property type="term" value="F:4 iron, 4 sulfur cluster binding"/>
    <property type="evidence" value="ECO:0007669"/>
    <property type="project" value="UniProtKB-KW"/>
</dbReference>
<dbReference type="Pfam" id="PF04055">
    <property type="entry name" value="Radical_SAM"/>
    <property type="match status" value="1"/>
</dbReference>
<dbReference type="SMART" id="SM00729">
    <property type="entry name" value="Elp3"/>
    <property type="match status" value="1"/>
</dbReference>
<dbReference type="InterPro" id="IPR023885">
    <property type="entry name" value="4Fe4S-binding_SPASM_dom"/>
</dbReference>
<protein>
    <submittedName>
        <fullName evidence="8">Radical SAM domain protein</fullName>
    </submittedName>
</protein>
<keyword evidence="9" id="KW-1185">Reference proteome</keyword>
<dbReference type="Gene3D" id="3.20.20.70">
    <property type="entry name" value="Aldolase class I"/>
    <property type="match status" value="1"/>
</dbReference>
<dbReference type="SUPFAM" id="SSF102114">
    <property type="entry name" value="Radical SAM enzymes"/>
    <property type="match status" value="1"/>
</dbReference>
<dbReference type="CDD" id="cd01335">
    <property type="entry name" value="Radical_SAM"/>
    <property type="match status" value="1"/>
</dbReference>
<proteinExistence type="predicted"/>
<sequence length="391" mass="44356">MIALSKMVAGEATVSEKLTYKSKERIPKALVEASKKPIPVVVWNSTARCNLNCVHCYAAETLNGEELTTEEAKMMIDDLAAIKVPVILFSGGEPLMRKDIYELISYAKSKGIHSSLSTNGTLIDEDVAAKLKEAGVDYVGVSLDGSEAVNDEFRGLKGAFKRALSGLLNAKEEGILTGIRFTVTKLNYEEVPKLLDLAVEHEIPRFCLYHLVPSGRADFKIDIDNNARRELMDWLFEKAIELRDEREKVEILTVDNPADGVFFYLKLKEMDENLAEDAFEFLKIRGGDNSGFRIADVDMYGNVHPNQFWWDYAVGNVREEKFSEIWLNPKDELLKKLREKHKYISGKRCGRCNYKLYCGGFRLRALRKGDLWGDDPSCYLKEEEIFETKPP</sequence>
<name>D3RYH4_FERPA</name>
<evidence type="ECO:0000256" key="5">
    <source>
        <dbReference type="ARBA" id="ARBA00023004"/>
    </source>
</evidence>
<dbReference type="GO" id="GO:0046872">
    <property type="term" value="F:metal ion binding"/>
    <property type="evidence" value="ECO:0007669"/>
    <property type="project" value="UniProtKB-KW"/>
</dbReference>
<dbReference type="KEGG" id="fpl:Ferp_1386"/>
<feature type="domain" description="Radical SAM core" evidence="7">
    <location>
        <begin position="35"/>
        <end position="241"/>
    </location>
</feature>
<evidence type="ECO:0000256" key="2">
    <source>
        <dbReference type="ARBA" id="ARBA00022485"/>
    </source>
</evidence>
<dbReference type="CDD" id="cd21123">
    <property type="entry name" value="SPASM_MftC-like"/>
    <property type="match status" value="1"/>
</dbReference>
<dbReference type="PANTHER" id="PTHR11228:SF7">
    <property type="entry name" value="PQQA PEPTIDE CYCLASE"/>
    <property type="match status" value="1"/>
</dbReference>
<keyword evidence="4" id="KW-0479">Metal-binding</keyword>
<evidence type="ECO:0000313" key="8">
    <source>
        <dbReference type="EMBL" id="ADC65537.1"/>
    </source>
</evidence>
<dbReference type="SFLD" id="SFLDS00029">
    <property type="entry name" value="Radical_SAM"/>
    <property type="match status" value="1"/>
</dbReference>
<reference evidence="9" key="1">
    <citation type="submission" date="2010-02" db="EMBL/GenBank/DDBJ databases">
        <title>Complete sequence of Ferroglobus placidus DSM 10642.</title>
        <authorList>
            <consortium name="US DOE Joint Genome Institute"/>
            <person name="Lucas S."/>
            <person name="Copeland A."/>
            <person name="Lapidus A."/>
            <person name="Cheng J.-F."/>
            <person name="Bruce D."/>
            <person name="Goodwin L."/>
            <person name="Pitluck S."/>
            <person name="Saunders E."/>
            <person name="Brettin T."/>
            <person name="Detter J.C."/>
            <person name="Han C."/>
            <person name="Tapia R."/>
            <person name="Larimer F."/>
            <person name="Land M."/>
            <person name="Hauser L."/>
            <person name="Kyrpides N."/>
            <person name="Ivanova N."/>
            <person name="Holmes D."/>
            <person name="Lovley D."/>
            <person name="Kyrpides N."/>
            <person name="Anderson I.J."/>
            <person name="Woyke T."/>
        </authorList>
    </citation>
    <scope>NUCLEOTIDE SEQUENCE [LARGE SCALE GENOMIC DNA]</scope>
    <source>
        <strain evidence="9">DSM 10642 / AEDII12DO</strain>
    </source>
</reference>
<keyword evidence="6" id="KW-0411">Iron-sulfur</keyword>
<dbReference type="Pfam" id="PF13186">
    <property type="entry name" value="SPASM"/>
    <property type="match status" value="1"/>
</dbReference>
<dbReference type="GeneID" id="8778903"/>
<dbReference type="RefSeq" id="WP_012965880.1">
    <property type="nucleotide sequence ID" value="NC_013849.1"/>
</dbReference>
<dbReference type="GO" id="GO:0003824">
    <property type="term" value="F:catalytic activity"/>
    <property type="evidence" value="ECO:0007669"/>
    <property type="project" value="InterPro"/>
</dbReference>
<keyword evidence="2" id="KW-0004">4Fe-4S</keyword>
<dbReference type="InterPro" id="IPR006638">
    <property type="entry name" value="Elp3/MiaA/NifB-like_rSAM"/>
</dbReference>
<dbReference type="HOGENOM" id="CLU_009273_4_0_2"/>
<dbReference type="PaxDb" id="589924-Ferp_1386"/>
<dbReference type="InterPro" id="IPR050377">
    <property type="entry name" value="Radical_SAM_PqqE_MftC-like"/>
</dbReference>
<dbReference type="STRING" id="589924.Ferp_1386"/>
<dbReference type="PIRSF" id="PIRSF037420">
    <property type="entry name" value="PQQ_syn_pqqE"/>
    <property type="match status" value="1"/>
</dbReference>
<evidence type="ECO:0000313" key="9">
    <source>
        <dbReference type="Proteomes" id="UP000002613"/>
    </source>
</evidence>
<dbReference type="InterPro" id="IPR017200">
    <property type="entry name" value="PqqE-like"/>
</dbReference>
<evidence type="ECO:0000256" key="6">
    <source>
        <dbReference type="ARBA" id="ARBA00023014"/>
    </source>
</evidence>
<dbReference type="Proteomes" id="UP000002613">
    <property type="component" value="Chromosome"/>
</dbReference>
<dbReference type="PANTHER" id="PTHR11228">
    <property type="entry name" value="RADICAL SAM DOMAIN PROTEIN"/>
    <property type="match status" value="1"/>
</dbReference>
<dbReference type="SFLD" id="SFLDG01067">
    <property type="entry name" value="SPASM/twitch_domain_containing"/>
    <property type="match status" value="1"/>
</dbReference>
<dbReference type="AlphaFoldDB" id="D3RYH4"/>
<dbReference type="InterPro" id="IPR058240">
    <property type="entry name" value="rSAM_sf"/>
</dbReference>
<dbReference type="NCBIfam" id="TIGR04085">
    <property type="entry name" value="rSAM_more_4Fe4S"/>
    <property type="match status" value="1"/>
</dbReference>
<evidence type="ECO:0000256" key="3">
    <source>
        <dbReference type="ARBA" id="ARBA00022691"/>
    </source>
</evidence>
<keyword evidence="5" id="KW-0408">Iron</keyword>
<dbReference type="GO" id="GO:0006783">
    <property type="term" value="P:heme biosynthetic process"/>
    <property type="evidence" value="ECO:0007669"/>
    <property type="project" value="TreeGrafter"/>
</dbReference>
<dbReference type="eggNOG" id="arCOG00938">
    <property type="taxonomic scope" value="Archaea"/>
</dbReference>
<dbReference type="InterPro" id="IPR013785">
    <property type="entry name" value="Aldolase_TIM"/>
</dbReference>
<reference evidence="8 9" key="2">
    <citation type="journal article" date="2011" name="Stand. Genomic Sci.">
        <title>Complete genome sequence of Ferroglobus placidus AEDII12DO.</title>
        <authorList>
            <person name="Anderson I."/>
            <person name="Risso C."/>
            <person name="Holmes D."/>
            <person name="Lucas S."/>
            <person name="Copeland A."/>
            <person name="Lapidus A."/>
            <person name="Cheng J.F."/>
            <person name="Bruce D."/>
            <person name="Goodwin L."/>
            <person name="Pitluck S."/>
            <person name="Saunders E."/>
            <person name="Brettin T."/>
            <person name="Detter J.C."/>
            <person name="Han C."/>
            <person name="Tapia R."/>
            <person name="Larimer F."/>
            <person name="Land M."/>
            <person name="Hauser L."/>
            <person name="Woyke T."/>
            <person name="Lovley D."/>
            <person name="Kyrpides N."/>
            <person name="Ivanova N."/>
        </authorList>
    </citation>
    <scope>NUCLEOTIDE SEQUENCE [LARGE SCALE GENOMIC DNA]</scope>
    <source>
        <strain evidence="9">DSM 10642 / AEDII12DO</strain>
    </source>
</reference>
<dbReference type="PROSITE" id="PS51918">
    <property type="entry name" value="RADICAL_SAM"/>
    <property type="match status" value="1"/>
</dbReference>
<dbReference type="SFLD" id="SFLDG01386">
    <property type="entry name" value="main_SPASM_domain-containing"/>
    <property type="match status" value="1"/>
</dbReference>
<accession>D3RYH4</accession>
<dbReference type="OrthoDB" id="30736at2157"/>
<comment type="cofactor">
    <cofactor evidence="1">
        <name>[4Fe-4S] cluster</name>
        <dbReference type="ChEBI" id="CHEBI:49883"/>
    </cofactor>
</comment>
<evidence type="ECO:0000259" key="7">
    <source>
        <dbReference type="PROSITE" id="PS51918"/>
    </source>
</evidence>
<gene>
    <name evidence="8" type="ordered locus">Ferp_1386</name>
</gene>
<evidence type="ECO:0000256" key="1">
    <source>
        <dbReference type="ARBA" id="ARBA00001966"/>
    </source>
</evidence>
<keyword evidence="3" id="KW-0949">S-adenosyl-L-methionine</keyword>
<organism evidence="8 9">
    <name type="scientific">Ferroglobus placidus (strain DSM 10642 / AEDII12DO)</name>
    <dbReference type="NCBI Taxonomy" id="589924"/>
    <lineage>
        <taxon>Archaea</taxon>
        <taxon>Methanobacteriati</taxon>
        <taxon>Methanobacteriota</taxon>
        <taxon>Archaeoglobi</taxon>
        <taxon>Archaeoglobales</taxon>
        <taxon>Archaeoglobaceae</taxon>
        <taxon>Ferroglobus</taxon>
    </lineage>
</organism>
<evidence type="ECO:0000256" key="4">
    <source>
        <dbReference type="ARBA" id="ARBA00022723"/>
    </source>
</evidence>
<dbReference type="InterPro" id="IPR007197">
    <property type="entry name" value="rSAM"/>
</dbReference>
<dbReference type="EMBL" id="CP001899">
    <property type="protein sequence ID" value="ADC65537.1"/>
    <property type="molecule type" value="Genomic_DNA"/>
</dbReference>
<dbReference type="FunFam" id="3.20.20.70:FF:000188">
    <property type="entry name" value="Mycofactocin radical SAM maturase MftC"/>
    <property type="match status" value="1"/>
</dbReference>